<dbReference type="EnsemblProtists" id="EKX42766">
    <property type="protein sequence ID" value="EKX42766"/>
    <property type="gene ID" value="GUITHDRAFT_164014"/>
</dbReference>
<dbReference type="PaxDb" id="55529-EKX42766"/>
<dbReference type="Gene3D" id="3.40.50.720">
    <property type="entry name" value="NAD(P)-binding Rossmann-like Domain"/>
    <property type="match status" value="1"/>
</dbReference>
<evidence type="ECO:0000313" key="2">
    <source>
        <dbReference type="EMBL" id="EKX42766.1"/>
    </source>
</evidence>
<gene>
    <name evidence="2" type="ORF">GUITHDRAFT_164014</name>
</gene>
<keyword evidence="1" id="KW-0732">Signal</keyword>
<name>L1J2N0_GUITC</name>
<reference evidence="2 4" key="1">
    <citation type="journal article" date="2012" name="Nature">
        <title>Algal genomes reveal evolutionary mosaicism and the fate of nucleomorphs.</title>
        <authorList>
            <consortium name="DOE Joint Genome Institute"/>
            <person name="Curtis B.A."/>
            <person name="Tanifuji G."/>
            <person name="Burki F."/>
            <person name="Gruber A."/>
            <person name="Irimia M."/>
            <person name="Maruyama S."/>
            <person name="Arias M.C."/>
            <person name="Ball S.G."/>
            <person name="Gile G.H."/>
            <person name="Hirakawa Y."/>
            <person name="Hopkins J.F."/>
            <person name="Kuo A."/>
            <person name="Rensing S.A."/>
            <person name="Schmutz J."/>
            <person name="Symeonidi A."/>
            <person name="Elias M."/>
            <person name="Eveleigh R.J."/>
            <person name="Herman E.K."/>
            <person name="Klute M.J."/>
            <person name="Nakayama T."/>
            <person name="Obornik M."/>
            <person name="Reyes-Prieto A."/>
            <person name="Armbrust E.V."/>
            <person name="Aves S.J."/>
            <person name="Beiko R.G."/>
            <person name="Coutinho P."/>
            <person name="Dacks J.B."/>
            <person name="Durnford D.G."/>
            <person name="Fast N.M."/>
            <person name="Green B.R."/>
            <person name="Grisdale C.J."/>
            <person name="Hempel F."/>
            <person name="Henrissat B."/>
            <person name="Hoppner M.P."/>
            <person name="Ishida K."/>
            <person name="Kim E."/>
            <person name="Koreny L."/>
            <person name="Kroth P.G."/>
            <person name="Liu Y."/>
            <person name="Malik S.B."/>
            <person name="Maier U.G."/>
            <person name="McRose D."/>
            <person name="Mock T."/>
            <person name="Neilson J.A."/>
            <person name="Onodera N.T."/>
            <person name="Poole A.M."/>
            <person name="Pritham E.J."/>
            <person name="Richards T.A."/>
            <person name="Rocap G."/>
            <person name="Roy S.W."/>
            <person name="Sarai C."/>
            <person name="Schaack S."/>
            <person name="Shirato S."/>
            <person name="Slamovits C.H."/>
            <person name="Spencer D.F."/>
            <person name="Suzuki S."/>
            <person name="Worden A.Z."/>
            <person name="Zauner S."/>
            <person name="Barry K."/>
            <person name="Bell C."/>
            <person name="Bharti A.K."/>
            <person name="Crow J.A."/>
            <person name="Grimwood J."/>
            <person name="Kramer R."/>
            <person name="Lindquist E."/>
            <person name="Lucas S."/>
            <person name="Salamov A."/>
            <person name="McFadden G.I."/>
            <person name="Lane C.E."/>
            <person name="Keeling P.J."/>
            <person name="Gray M.W."/>
            <person name="Grigoriev I.V."/>
            <person name="Archibald J.M."/>
        </authorList>
    </citation>
    <scope>NUCLEOTIDE SEQUENCE</scope>
    <source>
        <strain evidence="2 4">CCMP2712</strain>
    </source>
</reference>
<evidence type="ECO:0000313" key="4">
    <source>
        <dbReference type="Proteomes" id="UP000011087"/>
    </source>
</evidence>
<reference evidence="3" key="3">
    <citation type="submission" date="2016-03" db="UniProtKB">
        <authorList>
            <consortium name="EnsemblProtists"/>
        </authorList>
    </citation>
    <scope>IDENTIFICATION</scope>
</reference>
<dbReference type="GeneID" id="17299512"/>
<dbReference type="HOGENOM" id="CLU_779513_0_0_1"/>
<accession>L1J2N0</accession>
<reference evidence="4" key="2">
    <citation type="submission" date="2012-11" db="EMBL/GenBank/DDBJ databases">
        <authorList>
            <person name="Kuo A."/>
            <person name="Curtis B.A."/>
            <person name="Tanifuji G."/>
            <person name="Burki F."/>
            <person name="Gruber A."/>
            <person name="Irimia M."/>
            <person name="Maruyama S."/>
            <person name="Arias M.C."/>
            <person name="Ball S.G."/>
            <person name="Gile G.H."/>
            <person name="Hirakawa Y."/>
            <person name="Hopkins J.F."/>
            <person name="Rensing S.A."/>
            <person name="Schmutz J."/>
            <person name="Symeonidi A."/>
            <person name="Elias M."/>
            <person name="Eveleigh R.J."/>
            <person name="Herman E.K."/>
            <person name="Klute M.J."/>
            <person name="Nakayama T."/>
            <person name="Obornik M."/>
            <person name="Reyes-Prieto A."/>
            <person name="Armbrust E.V."/>
            <person name="Aves S.J."/>
            <person name="Beiko R.G."/>
            <person name="Coutinho P."/>
            <person name="Dacks J.B."/>
            <person name="Durnford D.G."/>
            <person name="Fast N.M."/>
            <person name="Green B.R."/>
            <person name="Grisdale C."/>
            <person name="Hempe F."/>
            <person name="Henrissat B."/>
            <person name="Hoppner M.P."/>
            <person name="Ishida K.-I."/>
            <person name="Kim E."/>
            <person name="Koreny L."/>
            <person name="Kroth P.G."/>
            <person name="Liu Y."/>
            <person name="Malik S.-B."/>
            <person name="Maier U.G."/>
            <person name="McRose D."/>
            <person name="Mock T."/>
            <person name="Neilson J.A."/>
            <person name="Onodera N.T."/>
            <person name="Poole A.M."/>
            <person name="Pritham E.J."/>
            <person name="Richards T.A."/>
            <person name="Rocap G."/>
            <person name="Roy S.W."/>
            <person name="Sarai C."/>
            <person name="Schaack S."/>
            <person name="Shirato S."/>
            <person name="Slamovits C.H."/>
            <person name="Spencer D.F."/>
            <person name="Suzuki S."/>
            <person name="Worden A.Z."/>
            <person name="Zauner S."/>
            <person name="Barry K."/>
            <person name="Bell C."/>
            <person name="Bharti A.K."/>
            <person name="Crow J.A."/>
            <person name="Grimwood J."/>
            <person name="Kramer R."/>
            <person name="Lindquist E."/>
            <person name="Lucas S."/>
            <person name="Salamov A."/>
            <person name="McFadden G.I."/>
            <person name="Lane C.E."/>
            <person name="Keeling P.J."/>
            <person name="Gray M.W."/>
            <person name="Grigoriev I.V."/>
            <person name="Archibald J.M."/>
        </authorList>
    </citation>
    <scope>NUCLEOTIDE SEQUENCE</scope>
    <source>
        <strain evidence="4">CCMP2712</strain>
    </source>
</reference>
<keyword evidence="4" id="KW-1185">Reference proteome</keyword>
<dbReference type="KEGG" id="gtt:GUITHDRAFT_164014"/>
<dbReference type="PANTHER" id="PTHR15020">
    <property type="entry name" value="FLAVIN REDUCTASE-RELATED"/>
    <property type="match status" value="1"/>
</dbReference>
<dbReference type="SUPFAM" id="SSF51735">
    <property type="entry name" value="NAD(P)-binding Rossmann-fold domains"/>
    <property type="match status" value="1"/>
</dbReference>
<proteinExistence type="predicted"/>
<dbReference type="RefSeq" id="XP_005829746.1">
    <property type="nucleotide sequence ID" value="XM_005829689.1"/>
</dbReference>
<evidence type="ECO:0000256" key="1">
    <source>
        <dbReference type="SAM" id="SignalP"/>
    </source>
</evidence>
<feature type="signal peptide" evidence="1">
    <location>
        <begin position="1"/>
        <end position="21"/>
    </location>
</feature>
<dbReference type="Proteomes" id="UP000011087">
    <property type="component" value="Unassembled WGS sequence"/>
</dbReference>
<evidence type="ECO:0000313" key="3">
    <source>
        <dbReference type="EnsemblProtists" id="EKX42766"/>
    </source>
</evidence>
<dbReference type="PANTHER" id="PTHR15020:SF50">
    <property type="entry name" value="UPF0659 PROTEIN YMR090W"/>
    <property type="match status" value="1"/>
</dbReference>
<evidence type="ECO:0008006" key="5">
    <source>
        <dbReference type="Google" id="ProtNLM"/>
    </source>
</evidence>
<dbReference type="OrthoDB" id="419598at2759"/>
<protein>
    <recommendedName>
        <fullName evidence="5">NAD(P)-binding domain-containing protein</fullName>
    </recommendedName>
</protein>
<feature type="chain" id="PRO_5008770825" description="NAD(P)-binding domain-containing protein" evidence="1">
    <location>
        <begin position="22"/>
        <end position="356"/>
    </location>
</feature>
<sequence>MKMSSLSTWACLLLSLSASHAFSPQSFQIGLFRAGQKPLASRTNLRAPRTSTLQLRAQLNDSPTSQASAELSEEMMLLLALQQQNKAAVPTGTKVVVFGALDRLGQLLVRHMAKDGRYTPVIQTSKNYEEKVLYKTDGEQEIFPPEAEVYFEEIPANVSAAVLCVEKPTDPETMKNVLALGIPFKRFILLSKIGVDERENDWKLKLNPFLQLDKWAALEQTLKECAEIYNFDYTILRVGNLKGGPFYDTNKDFEQALNDRIFDAEEARGISLKRRDQNSADTGRDVVAQCLVQCLTRADTANKILSLVSCKTFREDGVGCSENNFLQLPPAMKNRERRVFTPSRQEWSEAFKKALD</sequence>
<dbReference type="AlphaFoldDB" id="L1J2N0"/>
<dbReference type="EMBL" id="JH993014">
    <property type="protein sequence ID" value="EKX42766.1"/>
    <property type="molecule type" value="Genomic_DNA"/>
</dbReference>
<organism evidence="2">
    <name type="scientific">Guillardia theta (strain CCMP2712)</name>
    <name type="common">Cryptophyte</name>
    <dbReference type="NCBI Taxonomy" id="905079"/>
    <lineage>
        <taxon>Eukaryota</taxon>
        <taxon>Cryptophyceae</taxon>
        <taxon>Pyrenomonadales</taxon>
        <taxon>Geminigeraceae</taxon>
        <taxon>Guillardia</taxon>
    </lineage>
</organism>
<dbReference type="InterPro" id="IPR036291">
    <property type="entry name" value="NAD(P)-bd_dom_sf"/>
</dbReference>